<name>A0ABU7XJ28_9HYPH</name>
<sequence length="312" mass="32520">MTDYVYTGREPMAARAEPVAIVPDEAAVSARSTNMDWAAIIAGAVVAGAISFVLGAFGSAIGLSLASPYEGASPATHFIVLTLWALWVTVSSFAAGGYIAGRMRRRSGEVSQEEVEMRDGVHGLVLWAASMVVLALIAGASIFQVAKGGAAVAAMESARPGSTPASLVATPLDERVDFLLRGDGDLNMRDAEGRAIALSDYPRQVVRRIIARGVATGEISGADRNYLVNVLASGAGLSPTDAESRVTLTAERLREDHAQAKEAADKARKTGILLAFLSATAMLAGAAAAWAGAELGGRHRDENVGFAYLTRF</sequence>
<evidence type="ECO:0000313" key="3">
    <source>
        <dbReference type="Proteomes" id="UP001350748"/>
    </source>
</evidence>
<gene>
    <name evidence="2" type="ORF">V3H18_11380</name>
</gene>
<keyword evidence="1" id="KW-0472">Membrane</keyword>
<reference evidence="2 3" key="1">
    <citation type="submission" date="2024-02" db="EMBL/GenBank/DDBJ databases">
        <authorList>
            <person name="Grouzdev D."/>
        </authorList>
    </citation>
    <scope>NUCLEOTIDE SEQUENCE [LARGE SCALE GENOMIC DNA]</scope>
    <source>
        <strain evidence="2 3">9N</strain>
    </source>
</reference>
<feature type="transmembrane region" description="Helical" evidence="1">
    <location>
        <begin position="37"/>
        <end position="66"/>
    </location>
</feature>
<feature type="transmembrane region" description="Helical" evidence="1">
    <location>
        <begin position="120"/>
        <end position="143"/>
    </location>
</feature>
<keyword evidence="3" id="KW-1185">Reference proteome</keyword>
<comment type="caution">
    <text evidence="2">The sequence shown here is derived from an EMBL/GenBank/DDBJ whole genome shotgun (WGS) entry which is preliminary data.</text>
</comment>
<feature type="transmembrane region" description="Helical" evidence="1">
    <location>
        <begin position="271"/>
        <end position="293"/>
    </location>
</feature>
<feature type="transmembrane region" description="Helical" evidence="1">
    <location>
        <begin position="78"/>
        <end position="100"/>
    </location>
</feature>
<protein>
    <submittedName>
        <fullName evidence="2">Uncharacterized protein</fullName>
    </submittedName>
</protein>
<keyword evidence="1" id="KW-0812">Transmembrane</keyword>
<evidence type="ECO:0000256" key="1">
    <source>
        <dbReference type="SAM" id="Phobius"/>
    </source>
</evidence>
<dbReference type="Proteomes" id="UP001350748">
    <property type="component" value="Unassembled WGS sequence"/>
</dbReference>
<organism evidence="2 3">
    <name type="scientific">Methylocystis borbori</name>
    <dbReference type="NCBI Taxonomy" id="3118750"/>
    <lineage>
        <taxon>Bacteria</taxon>
        <taxon>Pseudomonadati</taxon>
        <taxon>Pseudomonadota</taxon>
        <taxon>Alphaproteobacteria</taxon>
        <taxon>Hyphomicrobiales</taxon>
        <taxon>Methylocystaceae</taxon>
        <taxon>Methylocystis</taxon>
    </lineage>
</organism>
<accession>A0ABU7XJ28</accession>
<proteinExistence type="predicted"/>
<dbReference type="EMBL" id="JAZHYN010000032">
    <property type="protein sequence ID" value="MEF3367135.1"/>
    <property type="molecule type" value="Genomic_DNA"/>
</dbReference>
<keyword evidence="1" id="KW-1133">Transmembrane helix</keyword>
<dbReference type="RefSeq" id="WP_332082168.1">
    <property type="nucleotide sequence ID" value="NZ_JAZHYN010000032.1"/>
</dbReference>
<evidence type="ECO:0000313" key="2">
    <source>
        <dbReference type="EMBL" id="MEF3367135.1"/>
    </source>
</evidence>